<sequence>MLDTSSQLLADITESYRRGCTATMNIPAGSGDLFSEKLEALMAKRLPLQEQLLLRRYSNARSQGMVAARHRQLTTAAQLFEEARKPLQMATLSRESKLLHQSFLEQSAAYLDYCHQDFDQVYSRTEEALRLSAVLEEEYGYDILLMQRIQLLHNLVRTEARRLNFTGAIALAAQLLAYLDGQLQTLPTPHPWGFERIARQPPEFVSVMFAQITGEVALILAGQDRQQVANLLTIAADYLQLSVHPEKSRYPRSYAWFSIKQAFVEQDITTFLTQAAQFLAQGRADAPLLWYTVINDLLALCNEQGWLDLSQEIVQDSLSWNDLPHKLNFNEKLTVNA</sequence>
<evidence type="ECO:0000313" key="1">
    <source>
        <dbReference type="EMBL" id="MBD2254037.1"/>
    </source>
</evidence>
<keyword evidence="2" id="KW-1185">Reference proteome</keyword>
<comment type="caution">
    <text evidence="1">The sequence shown here is derived from an EMBL/GenBank/DDBJ whole genome shotgun (WGS) entry which is preliminary data.</text>
</comment>
<accession>A0ABR8BIU5</accession>
<organism evidence="1 2">
    <name type="scientific">Nostoc parmelioides FACHB-3921</name>
    <dbReference type="NCBI Taxonomy" id="2692909"/>
    <lineage>
        <taxon>Bacteria</taxon>
        <taxon>Bacillati</taxon>
        <taxon>Cyanobacteriota</taxon>
        <taxon>Cyanophyceae</taxon>
        <taxon>Nostocales</taxon>
        <taxon>Nostocaceae</taxon>
        <taxon>Nostoc</taxon>
    </lineage>
</organism>
<dbReference type="EMBL" id="JACJQL010000042">
    <property type="protein sequence ID" value="MBD2254037.1"/>
    <property type="molecule type" value="Genomic_DNA"/>
</dbReference>
<name>A0ABR8BIU5_9NOSO</name>
<proteinExistence type="predicted"/>
<evidence type="ECO:0000313" key="2">
    <source>
        <dbReference type="Proteomes" id="UP000621307"/>
    </source>
</evidence>
<gene>
    <name evidence="1" type="ORF">H6G14_22440</name>
</gene>
<dbReference type="Proteomes" id="UP000621307">
    <property type="component" value="Unassembled WGS sequence"/>
</dbReference>
<protein>
    <submittedName>
        <fullName evidence="1">Uncharacterized protein</fullName>
    </submittedName>
</protein>
<reference evidence="1 2" key="1">
    <citation type="journal article" date="2020" name="ISME J.">
        <title>Comparative genomics reveals insights into cyanobacterial evolution and habitat adaptation.</title>
        <authorList>
            <person name="Chen M.Y."/>
            <person name="Teng W.K."/>
            <person name="Zhao L."/>
            <person name="Hu C.X."/>
            <person name="Zhou Y.K."/>
            <person name="Han B.P."/>
            <person name="Song L.R."/>
            <person name="Shu W.S."/>
        </authorList>
    </citation>
    <scope>NUCLEOTIDE SEQUENCE [LARGE SCALE GENOMIC DNA]</scope>
    <source>
        <strain evidence="1 2">FACHB-3921</strain>
    </source>
</reference>
<dbReference type="RefSeq" id="WP_190569834.1">
    <property type="nucleotide sequence ID" value="NZ_JACJQL010000042.1"/>
</dbReference>